<dbReference type="Proteomes" id="UP001485043">
    <property type="component" value="Unassembled WGS sequence"/>
</dbReference>
<sequence length="97" mass="10488">MARIVLDPPCIRCQSVVFGSLNAAPSYHTLFTLSLDPDGTVQVHCRPDNVEGDLALLLLARMSGMESQASQICKWPVSCWTTTWLPGGVSQEIPGMA</sequence>
<evidence type="ECO:0000313" key="2">
    <source>
        <dbReference type="Proteomes" id="UP001485043"/>
    </source>
</evidence>
<organism evidence="1 2">
    <name type="scientific">Apatococcus fuscideae</name>
    <dbReference type="NCBI Taxonomy" id="2026836"/>
    <lineage>
        <taxon>Eukaryota</taxon>
        <taxon>Viridiplantae</taxon>
        <taxon>Chlorophyta</taxon>
        <taxon>core chlorophytes</taxon>
        <taxon>Trebouxiophyceae</taxon>
        <taxon>Chlorellales</taxon>
        <taxon>Chlorellaceae</taxon>
        <taxon>Apatococcus</taxon>
    </lineage>
</organism>
<evidence type="ECO:0000313" key="1">
    <source>
        <dbReference type="EMBL" id="KAK9841737.1"/>
    </source>
</evidence>
<protein>
    <submittedName>
        <fullName evidence="1">Uncharacterized protein</fullName>
    </submittedName>
</protein>
<dbReference type="EMBL" id="JALJOV010001764">
    <property type="protein sequence ID" value="KAK9841737.1"/>
    <property type="molecule type" value="Genomic_DNA"/>
</dbReference>
<keyword evidence="2" id="KW-1185">Reference proteome</keyword>
<accession>A0AAW1S6Y0</accession>
<proteinExistence type="predicted"/>
<reference evidence="1 2" key="1">
    <citation type="journal article" date="2024" name="Nat. Commun.">
        <title>Phylogenomics reveals the evolutionary origins of lichenization in chlorophyte algae.</title>
        <authorList>
            <person name="Puginier C."/>
            <person name="Libourel C."/>
            <person name="Otte J."/>
            <person name="Skaloud P."/>
            <person name="Haon M."/>
            <person name="Grisel S."/>
            <person name="Petersen M."/>
            <person name="Berrin J.G."/>
            <person name="Delaux P.M."/>
            <person name="Dal Grande F."/>
            <person name="Keller J."/>
        </authorList>
    </citation>
    <scope>NUCLEOTIDE SEQUENCE [LARGE SCALE GENOMIC DNA]</scope>
    <source>
        <strain evidence="1 2">SAG 2523</strain>
    </source>
</reference>
<dbReference type="AlphaFoldDB" id="A0AAW1S6Y0"/>
<name>A0AAW1S6Y0_9CHLO</name>
<gene>
    <name evidence="1" type="ORF">WJX84_004873</name>
</gene>
<comment type="caution">
    <text evidence="1">The sequence shown here is derived from an EMBL/GenBank/DDBJ whole genome shotgun (WGS) entry which is preliminary data.</text>
</comment>